<evidence type="ECO:0000256" key="2">
    <source>
        <dbReference type="ARBA" id="ARBA00023125"/>
    </source>
</evidence>
<dbReference type="PANTHER" id="PTHR30349:SF41">
    <property type="entry name" value="INTEGRASE_RECOMBINASE PROTEIN MJ0367-RELATED"/>
    <property type="match status" value="1"/>
</dbReference>
<sequence>MLNLHSNHSALLNLWATWQYAQSLSVRTVTERAWTVRRMAQWCGVSPELATLEHIVRWLAEGSDSDEGWSPRTRWTYHSALRAWFTWLQTQGHRLDNPMVHIPSPRRPKSEPRPVTDEELGRILRVRMWKRTRAMALLATLQGFRVHEIAKVKGEHFDLIARTVEVTGKGGVAKVMPLHPLVVEIAYQMPRKGYWFPSKKGGHVRRESVSHTLGKVFDRAGVAGAGHRLRHWYGTALIEEGVDLRTAQELLRHASMQSTQIYTQVKNARRAEGIERLRLPSSSALMPSLILADSDAA</sequence>
<dbReference type="Pfam" id="PF00589">
    <property type="entry name" value="Phage_integrase"/>
    <property type="match status" value="1"/>
</dbReference>
<keyword evidence="2 4" id="KW-0238">DNA-binding</keyword>
<evidence type="ECO:0000256" key="3">
    <source>
        <dbReference type="ARBA" id="ARBA00023172"/>
    </source>
</evidence>
<reference evidence="7 8" key="1">
    <citation type="submission" date="2016-11" db="EMBL/GenBank/DDBJ databases">
        <authorList>
            <consortium name="Pathogen Informatics"/>
        </authorList>
    </citation>
    <scope>NUCLEOTIDE SEQUENCE [LARGE SCALE GENOMIC DNA]</scope>
    <source>
        <strain evidence="7 8">911</strain>
    </source>
</reference>
<dbReference type="GO" id="GO:0015074">
    <property type="term" value="P:DNA integration"/>
    <property type="evidence" value="ECO:0007669"/>
    <property type="project" value="InterPro"/>
</dbReference>
<evidence type="ECO:0000256" key="1">
    <source>
        <dbReference type="ARBA" id="ARBA00008857"/>
    </source>
</evidence>
<evidence type="ECO:0000256" key="4">
    <source>
        <dbReference type="PROSITE-ProRule" id="PRU01248"/>
    </source>
</evidence>
<feature type="domain" description="Tyr recombinase" evidence="5">
    <location>
        <begin position="110"/>
        <end position="275"/>
    </location>
</feature>
<dbReference type="GO" id="GO:0003677">
    <property type="term" value="F:DNA binding"/>
    <property type="evidence" value="ECO:0007669"/>
    <property type="project" value="UniProtKB-UniRule"/>
</dbReference>
<organism evidence="7 8">
    <name type="scientific">Mycobacteroides abscessus subsp. massiliense</name>
    <dbReference type="NCBI Taxonomy" id="1962118"/>
    <lineage>
        <taxon>Bacteria</taxon>
        <taxon>Bacillati</taxon>
        <taxon>Actinomycetota</taxon>
        <taxon>Actinomycetes</taxon>
        <taxon>Mycobacteriales</taxon>
        <taxon>Mycobacteriaceae</taxon>
        <taxon>Mycobacteroides</taxon>
        <taxon>Mycobacteroides abscessus</taxon>
    </lineage>
</organism>
<dbReference type="InterPro" id="IPR013762">
    <property type="entry name" value="Integrase-like_cat_sf"/>
</dbReference>
<name>A0A1T8SIC1_9MYCO</name>
<dbReference type="InterPro" id="IPR011010">
    <property type="entry name" value="DNA_brk_join_enz"/>
</dbReference>
<dbReference type="EMBL" id="FVGW01000012">
    <property type="protein sequence ID" value="SKM67936.1"/>
    <property type="molecule type" value="Genomic_DNA"/>
</dbReference>
<dbReference type="InterPro" id="IPR010998">
    <property type="entry name" value="Integrase_recombinase_N"/>
</dbReference>
<dbReference type="PANTHER" id="PTHR30349">
    <property type="entry name" value="PHAGE INTEGRASE-RELATED"/>
    <property type="match status" value="1"/>
</dbReference>
<dbReference type="AlphaFoldDB" id="A0A1T8SIC1"/>
<dbReference type="PROSITE" id="PS51898">
    <property type="entry name" value="TYR_RECOMBINASE"/>
    <property type="match status" value="1"/>
</dbReference>
<feature type="domain" description="Core-binding (CB)" evidence="6">
    <location>
        <begin position="6"/>
        <end position="89"/>
    </location>
</feature>
<proteinExistence type="inferred from homology"/>
<gene>
    <name evidence="7" type="primary">xerD_4</name>
    <name evidence="7" type="ORF">SAMEA2259716_04762</name>
</gene>
<evidence type="ECO:0000313" key="8">
    <source>
        <dbReference type="Proteomes" id="UP000190074"/>
    </source>
</evidence>
<accession>A0A1T8SIC1</accession>
<protein>
    <submittedName>
        <fullName evidence="7">Integrase</fullName>
    </submittedName>
</protein>
<dbReference type="Gene3D" id="1.10.150.130">
    <property type="match status" value="1"/>
</dbReference>
<evidence type="ECO:0000313" key="7">
    <source>
        <dbReference type="EMBL" id="SKM67936.1"/>
    </source>
</evidence>
<dbReference type="InterPro" id="IPR002104">
    <property type="entry name" value="Integrase_catalytic"/>
</dbReference>
<evidence type="ECO:0000259" key="6">
    <source>
        <dbReference type="PROSITE" id="PS51900"/>
    </source>
</evidence>
<evidence type="ECO:0000259" key="5">
    <source>
        <dbReference type="PROSITE" id="PS51898"/>
    </source>
</evidence>
<dbReference type="SUPFAM" id="SSF56349">
    <property type="entry name" value="DNA breaking-rejoining enzymes"/>
    <property type="match status" value="1"/>
</dbReference>
<dbReference type="Gene3D" id="1.10.443.10">
    <property type="entry name" value="Intergrase catalytic core"/>
    <property type="match status" value="1"/>
</dbReference>
<dbReference type="InterPro" id="IPR044068">
    <property type="entry name" value="CB"/>
</dbReference>
<dbReference type="InterPro" id="IPR050090">
    <property type="entry name" value="Tyrosine_recombinase_XerCD"/>
</dbReference>
<comment type="similarity">
    <text evidence="1">Belongs to the 'phage' integrase family.</text>
</comment>
<dbReference type="PROSITE" id="PS51900">
    <property type="entry name" value="CB"/>
    <property type="match status" value="1"/>
</dbReference>
<dbReference type="Proteomes" id="UP000190074">
    <property type="component" value="Unassembled WGS sequence"/>
</dbReference>
<dbReference type="GO" id="GO:0006310">
    <property type="term" value="P:DNA recombination"/>
    <property type="evidence" value="ECO:0007669"/>
    <property type="project" value="UniProtKB-KW"/>
</dbReference>
<keyword evidence="3" id="KW-0233">DNA recombination</keyword>